<dbReference type="VEuPathDB" id="VectorBase:GAUT017756"/>
<evidence type="ECO:0000313" key="2">
    <source>
        <dbReference type="Proteomes" id="UP000078200"/>
    </source>
</evidence>
<dbReference type="EnsemblMetazoa" id="GAUT017756-RA">
    <property type="protein sequence ID" value="GAUT017756-PA"/>
    <property type="gene ID" value="GAUT017756"/>
</dbReference>
<dbReference type="AlphaFoldDB" id="A0A1A9UW72"/>
<proteinExistence type="predicted"/>
<keyword evidence="2" id="KW-1185">Reference proteome</keyword>
<dbReference type="Proteomes" id="UP000078200">
    <property type="component" value="Unassembled WGS sequence"/>
</dbReference>
<protein>
    <submittedName>
        <fullName evidence="1">Uncharacterized protein</fullName>
    </submittedName>
</protein>
<organism evidence="1 2">
    <name type="scientific">Glossina austeni</name>
    <name type="common">Savannah tsetse fly</name>
    <dbReference type="NCBI Taxonomy" id="7395"/>
    <lineage>
        <taxon>Eukaryota</taxon>
        <taxon>Metazoa</taxon>
        <taxon>Ecdysozoa</taxon>
        <taxon>Arthropoda</taxon>
        <taxon>Hexapoda</taxon>
        <taxon>Insecta</taxon>
        <taxon>Pterygota</taxon>
        <taxon>Neoptera</taxon>
        <taxon>Endopterygota</taxon>
        <taxon>Diptera</taxon>
        <taxon>Brachycera</taxon>
        <taxon>Muscomorpha</taxon>
        <taxon>Hippoboscoidea</taxon>
        <taxon>Glossinidae</taxon>
        <taxon>Glossina</taxon>
    </lineage>
</organism>
<evidence type="ECO:0000313" key="1">
    <source>
        <dbReference type="EnsemblMetazoa" id="GAUT017756-PA"/>
    </source>
</evidence>
<name>A0A1A9UW72_GLOAU</name>
<sequence>MSITSSARSKRSKRFGQVLVPSLCPPLLRKPASTLSIPGSMKTPSIANREQISSGCNEEAAEALVGINTDYPSVKPIHLPKINPEQSTVSPRYTWPIWGPEHFNNVFLKSLHDMGKKSIRPLINVHSNVRTAIDEYQKIMRIESFLITNCAENWEYPEI</sequence>
<accession>A0A1A9UW72</accession>
<reference evidence="1" key="1">
    <citation type="submission" date="2020-05" db="UniProtKB">
        <authorList>
            <consortium name="EnsemblMetazoa"/>
        </authorList>
    </citation>
    <scope>IDENTIFICATION</scope>
    <source>
        <strain evidence="1">TTRI</strain>
    </source>
</reference>
<dbReference type="STRING" id="7395.A0A1A9UW72"/>